<dbReference type="eggNOG" id="ENOG502T9IR">
    <property type="taxonomic scope" value="Eukaryota"/>
</dbReference>
<accession>F4W9Q9</accession>
<evidence type="ECO:0000256" key="1">
    <source>
        <dbReference type="SAM" id="MobiDB-lite"/>
    </source>
</evidence>
<feature type="region of interest" description="Disordered" evidence="1">
    <location>
        <begin position="265"/>
        <end position="293"/>
    </location>
</feature>
<evidence type="ECO:0000313" key="3">
    <source>
        <dbReference type="Proteomes" id="UP000007755"/>
    </source>
</evidence>
<sequence length="531" mass="57014">MFYDLLLDQLIQAPKQIAPQQQSSKIPPAGNREFKEAQVEVVQSGSTIDVNRTYQQTPQQGGWVQWCSGCRRASELGVASSTGALAPSAPGPGAAVVGCLVGVYPCSPSSTGPRGPLTHHLQAIPNQQQSIGCRACCCVHSNHQPTSVQLTSQRGGLSLRVARVASTTSVRAAPYAHPQHQGLGQECREETGALGGGGAHILGSPMLFVPFTVPTFPATHHQTTHPAHQSHHQQLQANTQNPVQQPQQLTQLNQLSHLNHQGIVPATTNQPTIHSTSCSPQQQATTPNKVPLAPAPARKTLCEKIIMSRSANVMKRVQRRLEWPMYLACLPVCVETRLKGTGRAGCRVSGTFAWMAGTTTRFPGKATRRLPTMARGCAARGEDQSTGDDFITTRHSSTTLKYQKSGGLTQVWQSAAQPDTPRGSFLHNTLFFAGLKRLRKVSWSVSSILPNKIGRSALLSHPLALASKLMSSLQHYTVQTLIPSPSHPKAHHLSTPLPVYPLCAVLSLLSKPALNHTSANDAARGNGKELS</sequence>
<dbReference type="EMBL" id="GL888033">
    <property type="protein sequence ID" value="EGI69045.1"/>
    <property type="molecule type" value="Genomic_DNA"/>
</dbReference>
<gene>
    <name evidence="2" type="ORF">G5I_02214</name>
</gene>
<name>F4W9Q9_ACREC</name>
<dbReference type="AlphaFoldDB" id="F4W9Q9"/>
<proteinExistence type="predicted"/>
<reference evidence="2" key="1">
    <citation type="submission" date="2011-02" db="EMBL/GenBank/DDBJ databases">
        <title>The genome of the leaf-cutting ant Acromyrmex echinatior suggests key adaptations to social evolution and fungus farming.</title>
        <authorList>
            <person name="Nygaard S."/>
            <person name="Zhang G."/>
        </authorList>
    </citation>
    <scope>NUCLEOTIDE SEQUENCE</scope>
</reference>
<organism evidence="3">
    <name type="scientific">Acromyrmex echinatior</name>
    <name type="common">Panamanian leafcutter ant</name>
    <name type="synonym">Acromyrmex octospinosus echinatior</name>
    <dbReference type="NCBI Taxonomy" id="103372"/>
    <lineage>
        <taxon>Eukaryota</taxon>
        <taxon>Metazoa</taxon>
        <taxon>Ecdysozoa</taxon>
        <taxon>Arthropoda</taxon>
        <taxon>Hexapoda</taxon>
        <taxon>Insecta</taxon>
        <taxon>Pterygota</taxon>
        <taxon>Neoptera</taxon>
        <taxon>Endopterygota</taxon>
        <taxon>Hymenoptera</taxon>
        <taxon>Apocrita</taxon>
        <taxon>Aculeata</taxon>
        <taxon>Formicoidea</taxon>
        <taxon>Formicidae</taxon>
        <taxon>Myrmicinae</taxon>
        <taxon>Acromyrmex</taxon>
    </lineage>
</organism>
<feature type="compositionally biased region" description="Polar residues" evidence="1">
    <location>
        <begin position="266"/>
        <end position="288"/>
    </location>
</feature>
<protein>
    <submittedName>
        <fullName evidence="2">Uncharacterized protein</fullName>
    </submittedName>
</protein>
<dbReference type="Proteomes" id="UP000007755">
    <property type="component" value="Unassembled WGS sequence"/>
</dbReference>
<keyword evidence="3" id="KW-1185">Reference proteome</keyword>
<feature type="region of interest" description="Disordered" evidence="1">
    <location>
        <begin position="219"/>
        <end position="245"/>
    </location>
</feature>
<evidence type="ECO:0000313" key="2">
    <source>
        <dbReference type="EMBL" id="EGI69045.1"/>
    </source>
</evidence>
<dbReference type="InParanoid" id="F4W9Q9"/>